<protein>
    <submittedName>
        <fullName evidence="5">Branched-chain amino acid ABC transporter substrate-binding protein</fullName>
    </submittedName>
</protein>
<dbReference type="SUPFAM" id="SSF53822">
    <property type="entry name" value="Periplasmic binding protein-like I"/>
    <property type="match status" value="1"/>
</dbReference>
<dbReference type="Proteomes" id="UP000027725">
    <property type="component" value="Unassembled WGS sequence"/>
</dbReference>
<dbReference type="STRING" id="1185766.SAMN05216224_103108"/>
<dbReference type="PANTHER" id="PTHR30483">
    <property type="entry name" value="LEUCINE-SPECIFIC-BINDING PROTEIN"/>
    <property type="match status" value="1"/>
</dbReference>
<keyword evidence="3" id="KW-0029">Amino-acid transport</keyword>
<feature type="domain" description="Leucine-binding protein" evidence="4">
    <location>
        <begin position="45"/>
        <end position="408"/>
    </location>
</feature>
<organism evidence="5 6">
    <name type="scientific">Thioclava dalianensis</name>
    <dbReference type="NCBI Taxonomy" id="1185766"/>
    <lineage>
        <taxon>Bacteria</taxon>
        <taxon>Pseudomonadati</taxon>
        <taxon>Pseudomonadota</taxon>
        <taxon>Alphaproteobacteria</taxon>
        <taxon>Rhodobacterales</taxon>
        <taxon>Paracoccaceae</taxon>
        <taxon>Thioclava</taxon>
    </lineage>
</organism>
<dbReference type="Pfam" id="PF13458">
    <property type="entry name" value="Peripla_BP_6"/>
    <property type="match status" value="1"/>
</dbReference>
<evidence type="ECO:0000313" key="6">
    <source>
        <dbReference type="Proteomes" id="UP000027725"/>
    </source>
</evidence>
<evidence type="ECO:0000256" key="3">
    <source>
        <dbReference type="ARBA" id="ARBA00022970"/>
    </source>
</evidence>
<dbReference type="InterPro" id="IPR028082">
    <property type="entry name" value="Peripla_BP_I"/>
</dbReference>
<comment type="similarity">
    <text evidence="1">Belongs to the leucine-binding protein family.</text>
</comment>
<keyword evidence="6" id="KW-1185">Reference proteome</keyword>
<sequence>MTDIKHSGLSRSALTRRGVLKASLATGAAAFTLRFPSANAATDKTLRIGWVAQISGPGAGFGETTEFVKDQLAKLFDGGLQIGGSRYSVEILVRDSQSSVNTAAQVTTGLMTRDKVDLIVATEGYAPITGGQMAAISRTPMLSTLIPSDALVGARGGPVAYSNNGKPWTFHFLFSAKDIGRTYVGMWEPVRKRLNDKVGVFFVDQPASRGFADPEHGVFPTLKAHDYSPIDGGMFKPETTDFSNQVASFKDGKADYLTGFMFPSQFVSFWRSAAQGSYRPEVVTVAGAFLFPAGINALGDRGDGMSTEIWWSPALPYTSSLTGQSCAQLAKAWEDKEGTQWTPVLGYAHAMWEVAVAALKASGDPKDKEALRAALSEVNIDTIVGKVDFAAAPKSGLASTALVGGQWRKARSGPYTYDLLVTYAGDQSVFKAASDFKLLSELN</sequence>
<dbReference type="Gene3D" id="3.40.50.2300">
    <property type="match status" value="3"/>
</dbReference>
<dbReference type="GO" id="GO:0006865">
    <property type="term" value="P:amino acid transport"/>
    <property type="evidence" value="ECO:0007669"/>
    <property type="project" value="UniProtKB-KW"/>
</dbReference>
<dbReference type="InterPro" id="IPR051010">
    <property type="entry name" value="BCAA_transport"/>
</dbReference>
<dbReference type="RefSeq" id="WP_038062718.1">
    <property type="nucleotide sequence ID" value="NZ_FOVB01000003.1"/>
</dbReference>
<dbReference type="eggNOG" id="COG0683">
    <property type="taxonomic scope" value="Bacteria"/>
</dbReference>
<keyword evidence="3" id="KW-0813">Transport</keyword>
<dbReference type="AlphaFoldDB" id="A0A074TLW0"/>
<dbReference type="InterPro" id="IPR028081">
    <property type="entry name" value="Leu-bd"/>
</dbReference>
<evidence type="ECO:0000256" key="2">
    <source>
        <dbReference type="ARBA" id="ARBA00022729"/>
    </source>
</evidence>
<dbReference type="EMBL" id="JHEH01000003">
    <property type="protein sequence ID" value="KEP71155.1"/>
    <property type="molecule type" value="Genomic_DNA"/>
</dbReference>
<evidence type="ECO:0000313" key="5">
    <source>
        <dbReference type="EMBL" id="KEP71155.1"/>
    </source>
</evidence>
<dbReference type="PANTHER" id="PTHR30483:SF6">
    <property type="entry name" value="PERIPLASMIC BINDING PROTEIN OF ABC TRANSPORTER FOR NATURAL AMINO ACIDS"/>
    <property type="match status" value="1"/>
</dbReference>
<name>A0A074TLW0_9RHOB</name>
<keyword evidence="2" id="KW-0732">Signal</keyword>
<gene>
    <name evidence="5" type="ORF">DL1_10935</name>
</gene>
<reference evidence="5 6" key="1">
    <citation type="submission" date="2014-03" db="EMBL/GenBank/DDBJ databases">
        <title>The draft genome sequence of Thioclava dalianensis DLFJ1-1.</title>
        <authorList>
            <person name="Lai Q."/>
            <person name="Shao Z."/>
        </authorList>
    </citation>
    <scope>NUCLEOTIDE SEQUENCE [LARGE SCALE GENOMIC DNA]</scope>
    <source>
        <strain evidence="5 6">DLFJ1-1</strain>
    </source>
</reference>
<evidence type="ECO:0000259" key="4">
    <source>
        <dbReference type="Pfam" id="PF13458"/>
    </source>
</evidence>
<proteinExistence type="inferred from homology"/>
<dbReference type="InterPro" id="IPR006311">
    <property type="entry name" value="TAT_signal"/>
</dbReference>
<accession>A0A074TLW0</accession>
<evidence type="ECO:0000256" key="1">
    <source>
        <dbReference type="ARBA" id="ARBA00010062"/>
    </source>
</evidence>
<dbReference type="PROSITE" id="PS51318">
    <property type="entry name" value="TAT"/>
    <property type="match status" value="1"/>
</dbReference>
<dbReference type="CDD" id="cd06337">
    <property type="entry name" value="PBP1_ABC_ligand_binding-like"/>
    <property type="match status" value="1"/>
</dbReference>
<comment type="caution">
    <text evidence="5">The sequence shown here is derived from an EMBL/GenBank/DDBJ whole genome shotgun (WGS) entry which is preliminary data.</text>
</comment>